<sequence length="535" mass="61940">MTFDIKTAFAELFMMQQLKTGTVWVDTLIFGFFIFMTYHAVICMNLKYCFKKISEIKSYPVSKLWLYVTNKTPRKMIVYIGFKYSSGYTQIKTYVDYPPPMMHIFNYMHNNSYKVENTYNIKYCEMVDVATDTQVKTYVPNEEGVSFELYPDIYIELSSEKLPNNKDHESLLEFTNVSCSVKTYEHDIGYIHAFVKMCEENFEKAVNDELSKHKFIFKHNSQKSSNNNNDDEWRDTRTRGIKCAEYPLITNKHLTKNCFFTMRDSLINRIDFFVNNEEWYNKRGIPYQLTLVFEGSPGCGKTSTMKGIATYTDRHIVDVDLTNIKSISELEDVFYGNYINGKYIPTNKRIFLIDEIDKFFEALSLKEEKEKNMAVAAETAGSNMNPNNIVIVSKDGLSGDDGNKFKKTASCSTASSASNGLTRGQILSIMDGILESRGRFIICTANDTSKIDDTFKRPGRMDEIVHFSKCDALMINQLTDLFYNGYVEDAYTEEQIQRYKHVENVFSPSDVNKVCFNNINSRESGEEYFMKKKET</sequence>
<evidence type="ECO:0000256" key="1">
    <source>
        <dbReference type="ARBA" id="ARBA00007448"/>
    </source>
</evidence>
<keyword evidence="2" id="KW-0812">Transmembrane</keyword>
<keyword evidence="2" id="KW-1133">Transmembrane helix</keyword>
<dbReference type="Pfam" id="PF00004">
    <property type="entry name" value="AAA"/>
    <property type="match status" value="1"/>
</dbReference>
<reference evidence="4" key="1">
    <citation type="journal article" date="2020" name="Nature">
        <title>Giant virus diversity and host interactions through global metagenomics.</title>
        <authorList>
            <person name="Schulz F."/>
            <person name="Roux S."/>
            <person name="Paez-Espino D."/>
            <person name="Jungbluth S."/>
            <person name="Walsh D.A."/>
            <person name="Denef V.J."/>
            <person name="McMahon K.D."/>
            <person name="Konstantinidis K.T."/>
            <person name="Eloe-Fadrosh E.A."/>
            <person name="Kyrpides N.C."/>
            <person name="Woyke T."/>
        </authorList>
    </citation>
    <scope>NUCLEOTIDE SEQUENCE</scope>
    <source>
        <strain evidence="4">GVMAG-M-3300023184-18</strain>
    </source>
</reference>
<feature type="domain" description="AAA+ ATPase" evidence="3">
    <location>
        <begin position="287"/>
        <end position="471"/>
    </location>
</feature>
<dbReference type="Gene3D" id="3.40.50.300">
    <property type="entry name" value="P-loop containing nucleotide triphosphate hydrolases"/>
    <property type="match status" value="1"/>
</dbReference>
<dbReference type="GO" id="GO:0005524">
    <property type="term" value="F:ATP binding"/>
    <property type="evidence" value="ECO:0007669"/>
    <property type="project" value="InterPro"/>
</dbReference>
<dbReference type="EMBL" id="MN740083">
    <property type="protein sequence ID" value="QHT87128.1"/>
    <property type="molecule type" value="Genomic_DNA"/>
</dbReference>
<dbReference type="AlphaFoldDB" id="A0A6C0I2A5"/>
<dbReference type="GO" id="GO:0016887">
    <property type="term" value="F:ATP hydrolysis activity"/>
    <property type="evidence" value="ECO:0007669"/>
    <property type="project" value="InterPro"/>
</dbReference>
<dbReference type="InterPro" id="IPR003593">
    <property type="entry name" value="AAA+_ATPase"/>
</dbReference>
<dbReference type="InterPro" id="IPR050747">
    <property type="entry name" value="Mitochondrial_chaperone_BCS1"/>
</dbReference>
<comment type="similarity">
    <text evidence="1">Belongs to the AAA ATPase family. BCS1 subfamily.</text>
</comment>
<evidence type="ECO:0000313" key="4">
    <source>
        <dbReference type="EMBL" id="QHT87128.1"/>
    </source>
</evidence>
<feature type="transmembrane region" description="Helical" evidence="2">
    <location>
        <begin position="21"/>
        <end position="41"/>
    </location>
</feature>
<proteinExistence type="inferred from homology"/>
<protein>
    <recommendedName>
        <fullName evidence="3">AAA+ ATPase domain-containing protein</fullName>
    </recommendedName>
</protein>
<accession>A0A6C0I2A5</accession>
<organism evidence="4">
    <name type="scientific">viral metagenome</name>
    <dbReference type="NCBI Taxonomy" id="1070528"/>
    <lineage>
        <taxon>unclassified sequences</taxon>
        <taxon>metagenomes</taxon>
        <taxon>organismal metagenomes</taxon>
    </lineage>
</organism>
<dbReference type="PANTHER" id="PTHR23070">
    <property type="entry name" value="BCS1 AAA-TYPE ATPASE"/>
    <property type="match status" value="1"/>
</dbReference>
<evidence type="ECO:0000256" key="2">
    <source>
        <dbReference type="SAM" id="Phobius"/>
    </source>
</evidence>
<keyword evidence="2" id="KW-0472">Membrane</keyword>
<dbReference type="InterPro" id="IPR003959">
    <property type="entry name" value="ATPase_AAA_core"/>
</dbReference>
<dbReference type="SMART" id="SM00382">
    <property type="entry name" value="AAA"/>
    <property type="match status" value="1"/>
</dbReference>
<evidence type="ECO:0000259" key="3">
    <source>
        <dbReference type="SMART" id="SM00382"/>
    </source>
</evidence>
<dbReference type="SUPFAM" id="SSF52540">
    <property type="entry name" value="P-loop containing nucleoside triphosphate hydrolases"/>
    <property type="match status" value="1"/>
</dbReference>
<name>A0A6C0I2A5_9ZZZZ</name>
<dbReference type="InterPro" id="IPR027417">
    <property type="entry name" value="P-loop_NTPase"/>
</dbReference>